<dbReference type="EMBL" id="CP004372">
    <property type="protein sequence ID" value="AHM02657.1"/>
    <property type="molecule type" value="Genomic_DNA"/>
</dbReference>
<organism evidence="3 4">
    <name type="scientific">Roseicyclus elongatus DSM 19469</name>
    <dbReference type="NCBI Taxonomy" id="1294273"/>
    <lineage>
        <taxon>Bacteria</taxon>
        <taxon>Pseudomonadati</taxon>
        <taxon>Pseudomonadota</taxon>
        <taxon>Alphaproteobacteria</taxon>
        <taxon>Rhodobacterales</taxon>
        <taxon>Roseobacteraceae</taxon>
        <taxon>Roseicyclus</taxon>
    </lineage>
</organism>
<gene>
    <name evidence="3" type="ORF">roselon_00200</name>
</gene>
<dbReference type="PANTHER" id="PTHR42964:SF1">
    <property type="entry name" value="POLYKETIDE BIOSYNTHESIS ENOYL-COA HYDRATASE PKSH-RELATED"/>
    <property type="match status" value="1"/>
</dbReference>
<comment type="similarity">
    <text evidence="1 2">Belongs to the enoyl-CoA hydratase/isomerase family.</text>
</comment>
<dbReference type="InterPro" id="IPR001753">
    <property type="entry name" value="Enoyl-CoA_hydra/iso"/>
</dbReference>
<dbReference type="InterPro" id="IPR018376">
    <property type="entry name" value="Enoyl-CoA_hyd/isom_CS"/>
</dbReference>
<dbReference type="PANTHER" id="PTHR42964">
    <property type="entry name" value="ENOYL-COA HYDRATASE"/>
    <property type="match status" value="1"/>
</dbReference>
<keyword evidence="3" id="KW-0456">Lyase</keyword>
<reference evidence="3 4" key="1">
    <citation type="submission" date="2013-03" db="EMBL/GenBank/DDBJ databases">
        <authorList>
            <person name="Fiebig A."/>
            <person name="Goeker M."/>
            <person name="Klenk H.-P.P."/>
        </authorList>
    </citation>
    <scope>NUCLEOTIDE SEQUENCE [LARGE SCALE GENOMIC DNA]</scope>
    <source>
        <strain evidence="4">DSM 19469</strain>
    </source>
</reference>
<evidence type="ECO:0000313" key="3">
    <source>
        <dbReference type="EMBL" id="AHM02657.1"/>
    </source>
</evidence>
<dbReference type="RefSeq" id="WP_025310585.1">
    <property type="nucleotide sequence ID" value="NZ_CP004372.1"/>
</dbReference>
<dbReference type="CDD" id="cd06558">
    <property type="entry name" value="crotonase-like"/>
    <property type="match status" value="1"/>
</dbReference>
<evidence type="ECO:0000256" key="2">
    <source>
        <dbReference type="RuleBase" id="RU003707"/>
    </source>
</evidence>
<protein>
    <submittedName>
        <fullName evidence="3">Methylglutaconyl-CoA hydratase</fullName>
        <ecNumber evidence="3">4.2.1.18</ecNumber>
    </submittedName>
</protein>
<dbReference type="HOGENOM" id="CLU_009834_7_3_5"/>
<proteinExistence type="inferred from homology"/>
<dbReference type="OrthoDB" id="9795613at2"/>
<dbReference type="Pfam" id="PF00378">
    <property type="entry name" value="ECH_1"/>
    <property type="match status" value="1"/>
</dbReference>
<dbReference type="PATRIC" id="fig|1294273.3.peg.193"/>
<dbReference type="Gene3D" id="3.90.226.10">
    <property type="entry name" value="2-enoyl-CoA Hydratase, Chain A, domain 1"/>
    <property type="match status" value="1"/>
</dbReference>
<dbReference type="STRING" id="1294273.roselon_00200"/>
<dbReference type="InterPro" id="IPR014748">
    <property type="entry name" value="Enoyl-CoA_hydra_C"/>
</dbReference>
<dbReference type="GO" id="GO:0004490">
    <property type="term" value="F:methylglutaconyl-CoA hydratase activity"/>
    <property type="evidence" value="ECO:0007669"/>
    <property type="project" value="UniProtKB-EC"/>
</dbReference>
<dbReference type="InterPro" id="IPR051683">
    <property type="entry name" value="Enoyl-CoA_Hydratase/Isomerase"/>
</dbReference>
<dbReference type="PROSITE" id="PS00166">
    <property type="entry name" value="ENOYL_COA_HYDRATASE"/>
    <property type="match status" value="1"/>
</dbReference>
<sequence length="265" mass="27356">MTETIRIEVDARGVATLTLARPDKHNAMNAAMIADLTEAAVRLGRDPAVRVVVLTGEGRSFCAGGDLGWMKDQMQADAETRAREARSLAEMLGALDRMPKPLIGRVQGQSFGGGVGLMSVCDVAIGVAGAKMGLTEVRLGLIPATIGPYVVARMGAANARRVFFSGRVFAAEEAVALGLLAHTVSADDLDAAIEAEIAPYLSAAPGAVAAGKALVADLAAPLDEAQVSLSIDALVARWEGDEAAEGIGAFFDKRKARWAESGAGG</sequence>
<dbReference type="Gene3D" id="1.10.12.10">
    <property type="entry name" value="Lyase 2-enoyl-coa Hydratase, Chain A, domain 2"/>
    <property type="match status" value="1"/>
</dbReference>
<name>W8RXV3_9RHOB</name>
<evidence type="ECO:0000313" key="4">
    <source>
        <dbReference type="Proteomes" id="UP000019593"/>
    </source>
</evidence>
<dbReference type="NCBIfam" id="NF005675">
    <property type="entry name" value="PRK07468.1"/>
    <property type="match status" value="1"/>
</dbReference>
<dbReference type="Proteomes" id="UP000019593">
    <property type="component" value="Chromosome"/>
</dbReference>
<dbReference type="SUPFAM" id="SSF52096">
    <property type="entry name" value="ClpP/crotonase"/>
    <property type="match status" value="1"/>
</dbReference>
<dbReference type="InterPro" id="IPR029045">
    <property type="entry name" value="ClpP/crotonase-like_dom_sf"/>
</dbReference>
<dbReference type="eggNOG" id="COG1024">
    <property type="taxonomic scope" value="Bacteria"/>
</dbReference>
<keyword evidence="4" id="KW-1185">Reference proteome</keyword>
<dbReference type="KEGG" id="red:roselon_00200"/>
<dbReference type="AlphaFoldDB" id="W8RXV3"/>
<evidence type="ECO:0000256" key="1">
    <source>
        <dbReference type="ARBA" id="ARBA00005254"/>
    </source>
</evidence>
<dbReference type="EC" id="4.2.1.18" evidence="3"/>
<accession>W8RXV3</accession>